<comment type="subcellular location">
    <subcellularLocation>
        <location evidence="1">Nucleus</location>
    </subcellularLocation>
</comment>
<dbReference type="SMART" id="SM00353">
    <property type="entry name" value="HLH"/>
    <property type="match status" value="1"/>
</dbReference>
<feature type="compositionally biased region" description="Basic and acidic residues" evidence="7">
    <location>
        <begin position="128"/>
        <end position="139"/>
    </location>
</feature>
<keyword evidence="5" id="KW-0804">Transcription</keyword>
<feature type="region of interest" description="Disordered" evidence="7">
    <location>
        <begin position="96"/>
        <end position="141"/>
    </location>
</feature>
<accession>A0A2C9V1N9</accession>
<evidence type="ECO:0000313" key="9">
    <source>
        <dbReference type="EMBL" id="OAY38096.1"/>
    </source>
</evidence>
<dbReference type="OrthoDB" id="1886792at2759"/>
<keyword evidence="10" id="KW-1185">Reference proteome</keyword>
<evidence type="ECO:0000256" key="7">
    <source>
        <dbReference type="SAM" id="MobiDB-lite"/>
    </source>
</evidence>
<evidence type="ECO:0000256" key="4">
    <source>
        <dbReference type="ARBA" id="ARBA00023125"/>
    </source>
</evidence>
<dbReference type="STRING" id="3983.A0A2C9V1N9"/>
<keyword evidence="4" id="KW-0238">DNA-binding</keyword>
<dbReference type="Gene3D" id="4.10.280.10">
    <property type="entry name" value="Helix-loop-helix DNA-binding domain"/>
    <property type="match status" value="1"/>
</dbReference>
<evidence type="ECO:0000259" key="8">
    <source>
        <dbReference type="PROSITE" id="PS50888"/>
    </source>
</evidence>
<protein>
    <recommendedName>
        <fullName evidence="8">BHLH domain-containing protein</fullName>
    </recommendedName>
</protein>
<dbReference type="PANTHER" id="PTHR31945:SF17">
    <property type="entry name" value="TRANSCRIPTION FACTOR FER-LIKE IRON DEFICIENCY-INDUCED TRANSCRIPTION FACTOR"/>
    <property type="match status" value="1"/>
</dbReference>
<comment type="caution">
    <text evidence="9">The sequence shown here is derived from an EMBL/GenBank/DDBJ whole genome shotgun (WGS) entry which is preliminary data.</text>
</comment>
<dbReference type="OMA" id="DANCDFG"/>
<evidence type="ECO:0000256" key="3">
    <source>
        <dbReference type="ARBA" id="ARBA00023015"/>
    </source>
</evidence>
<keyword evidence="6" id="KW-0539">Nucleus</keyword>
<evidence type="ECO:0000313" key="10">
    <source>
        <dbReference type="Proteomes" id="UP000091857"/>
    </source>
</evidence>
<evidence type="ECO:0000256" key="1">
    <source>
        <dbReference type="ARBA" id="ARBA00004123"/>
    </source>
</evidence>
<dbReference type="InterPro" id="IPR051358">
    <property type="entry name" value="TF_AMS/ICE1/BHLH6-like"/>
</dbReference>
<feature type="domain" description="BHLH" evidence="8">
    <location>
        <begin position="130"/>
        <end position="179"/>
    </location>
</feature>
<dbReference type="GO" id="GO:0003700">
    <property type="term" value="F:DNA-binding transcription factor activity"/>
    <property type="evidence" value="ECO:0000318"/>
    <property type="project" value="GO_Central"/>
</dbReference>
<feature type="compositionally biased region" description="Acidic residues" evidence="7">
    <location>
        <begin position="99"/>
        <end position="114"/>
    </location>
</feature>
<dbReference type="Pfam" id="PF00010">
    <property type="entry name" value="HLH"/>
    <property type="match status" value="1"/>
</dbReference>
<dbReference type="GO" id="GO:0006355">
    <property type="term" value="P:regulation of DNA-templated transcription"/>
    <property type="evidence" value="ECO:0000318"/>
    <property type="project" value="GO_Central"/>
</dbReference>
<sequence length="320" mass="36091">MDPRDFHLMNNANNNDFELYDFTDEANFDQFIDLIRGENEDQITAGFDSELINGLMVDNQFSNPNQENVFDFSAPYITSSSMVPDDQSFVPINMTLPSFEDDGKEVEEDNDGEEGSSGTTTTTTPRKAKTDRSRTLISERRRRGRMKEKLYALRSLVPNITKMDKASIIGDAVQYVQELQMQAKKLKTEISGLEASLAGSDRCQGSGKNLRKIQIANNKNPIYKRIVQMDVFQVEERGFYVRLICNRGDGVAVSLYRTLESLTSFKIQSSNLTTASETLTLTFTLNVKESEKDVNLPNLKLWITGALFNQGFELFTSLSA</sequence>
<dbReference type="Gramene" id="Manes.11G152300.1.v8.1">
    <property type="protein sequence ID" value="Manes.11G152300.1.v8.1.CDS"/>
    <property type="gene ID" value="Manes.11G152300.v8.1"/>
</dbReference>
<evidence type="ECO:0000256" key="6">
    <source>
        <dbReference type="ARBA" id="ARBA00023242"/>
    </source>
</evidence>
<organism evidence="9 10">
    <name type="scientific">Manihot esculenta</name>
    <name type="common">Cassava</name>
    <name type="synonym">Jatropha manihot</name>
    <dbReference type="NCBI Taxonomy" id="3983"/>
    <lineage>
        <taxon>Eukaryota</taxon>
        <taxon>Viridiplantae</taxon>
        <taxon>Streptophyta</taxon>
        <taxon>Embryophyta</taxon>
        <taxon>Tracheophyta</taxon>
        <taxon>Spermatophyta</taxon>
        <taxon>Magnoliopsida</taxon>
        <taxon>eudicotyledons</taxon>
        <taxon>Gunneridae</taxon>
        <taxon>Pentapetalae</taxon>
        <taxon>rosids</taxon>
        <taxon>fabids</taxon>
        <taxon>Malpighiales</taxon>
        <taxon>Euphorbiaceae</taxon>
        <taxon>Crotonoideae</taxon>
        <taxon>Manihoteae</taxon>
        <taxon>Manihot</taxon>
    </lineage>
</organism>
<dbReference type="SMR" id="A0A2C9V1N9"/>
<comment type="subunit">
    <text evidence="2">Homodimer.</text>
</comment>
<dbReference type="EMBL" id="CM004397">
    <property type="protein sequence ID" value="OAY38096.1"/>
    <property type="molecule type" value="Genomic_DNA"/>
</dbReference>
<dbReference type="InterPro" id="IPR011598">
    <property type="entry name" value="bHLH_dom"/>
</dbReference>
<dbReference type="PANTHER" id="PTHR31945">
    <property type="entry name" value="TRANSCRIPTION FACTOR SCREAM2-RELATED"/>
    <property type="match status" value="1"/>
</dbReference>
<dbReference type="PROSITE" id="PS50888">
    <property type="entry name" value="BHLH"/>
    <property type="match status" value="1"/>
</dbReference>
<evidence type="ECO:0000256" key="2">
    <source>
        <dbReference type="ARBA" id="ARBA00011738"/>
    </source>
</evidence>
<dbReference type="InterPro" id="IPR036638">
    <property type="entry name" value="HLH_DNA-bd_sf"/>
</dbReference>
<evidence type="ECO:0000256" key="5">
    <source>
        <dbReference type="ARBA" id="ARBA00023163"/>
    </source>
</evidence>
<dbReference type="GO" id="GO:0046983">
    <property type="term" value="F:protein dimerization activity"/>
    <property type="evidence" value="ECO:0007669"/>
    <property type="project" value="InterPro"/>
</dbReference>
<reference evidence="10" key="1">
    <citation type="journal article" date="2016" name="Nat. Biotechnol.">
        <title>Sequencing wild and cultivated cassava and related species reveals extensive interspecific hybridization and genetic diversity.</title>
        <authorList>
            <person name="Bredeson J.V."/>
            <person name="Lyons J.B."/>
            <person name="Prochnik S.E."/>
            <person name="Wu G.A."/>
            <person name="Ha C.M."/>
            <person name="Edsinger-Gonzales E."/>
            <person name="Grimwood J."/>
            <person name="Schmutz J."/>
            <person name="Rabbi I.Y."/>
            <person name="Egesi C."/>
            <person name="Nauluvula P."/>
            <person name="Lebot V."/>
            <person name="Ndunguru J."/>
            <person name="Mkamilo G."/>
            <person name="Bart R.S."/>
            <person name="Setter T.L."/>
            <person name="Gleadow R.M."/>
            <person name="Kulakow P."/>
            <person name="Ferguson M.E."/>
            <person name="Rounsley S."/>
            <person name="Rokhsar D.S."/>
        </authorList>
    </citation>
    <scope>NUCLEOTIDE SEQUENCE [LARGE SCALE GENOMIC DNA]</scope>
    <source>
        <strain evidence="10">cv. AM560-2</strain>
    </source>
</reference>
<dbReference type="SUPFAM" id="SSF47459">
    <property type="entry name" value="HLH, helix-loop-helix DNA-binding domain"/>
    <property type="match status" value="1"/>
</dbReference>
<dbReference type="GO" id="GO:0034756">
    <property type="term" value="P:regulation of iron ion transport"/>
    <property type="evidence" value="ECO:0007669"/>
    <property type="project" value="EnsemblPlants"/>
</dbReference>
<dbReference type="GO" id="GO:0043565">
    <property type="term" value="F:sequence-specific DNA binding"/>
    <property type="evidence" value="ECO:0000318"/>
    <property type="project" value="GO_Central"/>
</dbReference>
<dbReference type="Proteomes" id="UP000091857">
    <property type="component" value="Chromosome 11"/>
</dbReference>
<dbReference type="GO" id="GO:0005634">
    <property type="term" value="C:nucleus"/>
    <property type="evidence" value="ECO:0000318"/>
    <property type="project" value="GO_Central"/>
</dbReference>
<keyword evidence="3" id="KW-0805">Transcription regulation</keyword>
<gene>
    <name evidence="9" type="ORF">MANES_11G152300v8</name>
</gene>
<proteinExistence type="predicted"/>
<dbReference type="GO" id="GO:0010039">
    <property type="term" value="P:response to iron ion"/>
    <property type="evidence" value="ECO:0007669"/>
    <property type="project" value="EnsemblPlants"/>
</dbReference>
<name>A0A2C9V1N9_MANES</name>
<dbReference type="FunFam" id="4.10.280.10:FF:000096">
    <property type="entry name" value="Basic helix-loop-helix (BHLH) DNA-binding superfamily protein"/>
    <property type="match status" value="1"/>
</dbReference>
<dbReference type="AlphaFoldDB" id="A0A2C9V1N9"/>